<evidence type="ECO:0000259" key="2">
    <source>
        <dbReference type="Pfam" id="PF14237"/>
    </source>
</evidence>
<accession>A0A7S7NY44</accession>
<protein>
    <submittedName>
        <fullName evidence="3">DUF4339 domain-containing protein</fullName>
    </submittedName>
</protein>
<evidence type="ECO:0000313" key="3">
    <source>
        <dbReference type="EMBL" id="QOY91334.1"/>
    </source>
</evidence>
<dbReference type="AlphaFoldDB" id="A0A7S7NY44"/>
<dbReference type="Proteomes" id="UP000593892">
    <property type="component" value="Chromosome"/>
</dbReference>
<sequence length="436" mass="46190">MNPTTTAALLRMEEEDFLIALDDLAALADSLDARANPLSLIPPGPGGNRTTAAAAAFQALSPEAQVRLAVAIAILRAPAKMAHWHHSIADETVSRSVLAWSTSVDDSIVGLAGTVDPRRITFWTQASVTASISKMLAAGSSLSNDEIGCKLSTPAVVVFLAVLGQMQAARLHGMLTHCAPAATFSREEILERLRDAASEDFRWPLLFVEKLIPGQLVTSLTDHEVASALGELMRAGLVETAAESRIPRYELTTGGKVLADGVLHEVSKVALGVTEPQADGQLGRDIVLLVRSTYHLFLFAMAGQTGAIAALDQDELAASLHFALRPPSPPPIVREPAPVAAPEPPATAAAPPPLPAKDWYVIHAGQSRGPIDEATLLKMLPSLPAETLVWNQDLPNWMTAREAGLMPAPAVQVCARCGTVRDPNQRFCANCGLPQG</sequence>
<gene>
    <name evidence="3" type="ORF">IRI77_15705</name>
</gene>
<evidence type="ECO:0000256" key="1">
    <source>
        <dbReference type="SAM" id="MobiDB-lite"/>
    </source>
</evidence>
<dbReference type="KEGG" id="pfer:IRI77_15705"/>
<evidence type="ECO:0000313" key="4">
    <source>
        <dbReference type="Proteomes" id="UP000593892"/>
    </source>
</evidence>
<feature type="region of interest" description="Disordered" evidence="1">
    <location>
        <begin position="331"/>
        <end position="352"/>
    </location>
</feature>
<dbReference type="EMBL" id="CP063849">
    <property type="protein sequence ID" value="QOY91334.1"/>
    <property type="molecule type" value="Genomic_DNA"/>
</dbReference>
<keyword evidence="4" id="KW-1185">Reference proteome</keyword>
<dbReference type="InterPro" id="IPR025640">
    <property type="entry name" value="GYF_2"/>
</dbReference>
<reference evidence="3 4" key="1">
    <citation type="submission" date="2020-10" db="EMBL/GenBank/DDBJ databases">
        <title>Complete genome sequence of Paludibaculum fermentans P105T, a facultatively anaerobic acidobacterium capable of dissimilatory Fe(III) reduction.</title>
        <authorList>
            <person name="Dedysh S.N."/>
            <person name="Beletsky A.V."/>
            <person name="Kulichevskaya I.S."/>
            <person name="Mardanov A.V."/>
            <person name="Ravin N.V."/>
        </authorList>
    </citation>
    <scope>NUCLEOTIDE SEQUENCE [LARGE SCALE GENOMIC DNA]</scope>
    <source>
        <strain evidence="3 4">P105</strain>
    </source>
</reference>
<organism evidence="3 4">
    <name type="scientific">Paludibaculum fermentans</name>
    <dbReference type="NCBI Taxonomy" id="1473598"/>
    <lineage>
        <taxon>Bacteria</taxon>
        <taxon>Pseudomonadati</taxon>
        <taxon>Acidobacteriota</taxon>
        <taxon>Terriglobia</taxon>
        <taxon>Bryobacterales</taxon>
        <taxon>Bryobacteraceae</taxon>
        <taxon>Paludibaculum</taxon>
    </lineage>
</organism>
<name>A0A7S7NY44_PALFE</name>
<feature type="domain" description="GYF" evidence="2">
    <location>
        <begin position="359"/>
        <end position="402"/>
    </location>
</feature>
<dbReference type="RefSeq" id="WP_194452988.1">
    <property type="nucleotide sequence ID" value="NZ_CP063849.1"/>
</dbReference>
<proteinExistence type="predicted"/>
<dbReference type="Pfam" id="PF14237">
    <property type="entry name" value="GYF_2"/>
    <property type="match status" value="1"/>
</dbReference>